<organism evidence="5 6">
    <name type="scientific">Biomphalaria glabrata</name>
    <name type="common">Bloodfluke planorb</name>
    <name type="synonym">Freshwater snail</name>
    <dbReference type="NCBI Taxonomy" id="6526"/>
    <lineage>
        <taxon>Eukaryota</taxon>
        <taxon>Metazoa</taxon>
        <taxon>Spiralia</taxon>
        <taxon>Lophotrochozoa</taxon>
        <taxon>Mollusca</taxon>
        <taxon>Gastropoda</taxon>
        <taxon>Heterobranchia</taxon>
        <taxon>Euthyneura</taxon>
        <taxon>Panpulmonata</taxon>
        <taxon>Hygrophila</taxon>
        <taxon>Lymnaeoidea</taxon>
        <taxon>Planorbidae</taxon>
        <taxon>Biomphalaria</taxon>
    </lineage>
</organism>
<dbReference type="STRING" id="6526.A0A2C9M6G6"/>
<accession>A0A2C9M6G6</accession>
<feature type="transmembrane region" description="Helical" evidence="3">
    <location>
        <begin position="420"/>
        <end position="443"/>
    </location>
</feature>
<dbReference type="VEuPathDB" id="VectorBase:BGLB039110"/>
<comment type="similarity">
    <text evidence="1">Belongs to the patched family.</text>
</comment>
<evidence type="ECO:0000259" key="4">
    <source>
        <dbReference type="PROSITE" id="PS50156"/>
    </source>
</evidence>
<dbReference type="RefSeq" id="XP_013072272.2">
    <property type="nucleotide sequence ID" value="XM_013216818.2"/>
</dbReference>
<evidence type="ECO:0000256" key="2">
    <source>
        <dbReference type="SAM" id="MobiDB-lite"/>
    </source>
</evidence>
<dbReference type="OrthoDB" id="6510177at2759"/>
<dbReference type="Gene3D" id="1.20.1640.10">
    <property type="entry name" value="Multidrug efflux transporter AcrB transmembrane domain"/>
    <property type="match status" value="2"/>
</dbReference>
<dbReference type="VEuPathDB" id="VectorBase:BGLAX_027986"/>
<gene>
    <name evidence="5" type="primary">106059248</name>
</gene>
<dbReference type="AlphaFoldDB" id="A0A2C9M6G6"/>
<evidence type="ECO:0000256" key="1">
    <source>
        <dbReference type="ARBA" id="ARBA00005585"/>
    </source>
</evidence>
<reference evidence="5" key="1">
    <citation type="submission" date="2020-05" db="UniProtKB">
        <authorList>
            <consortium name="EnsemblMetazoa"/>
        </authorList>
    </citation>
    <scope>IDENTIFICATION</scope>
    <source>
        <strain evidence="5">BB02</strain>
    </source>
</reference>
<dbReference type="GO" id="GO:0016020">
    <property type="term" value="C:membrane"/>
    <property type="evidence" value="ECO:0007669"/>
    <property type="project" value="TreeGrafter"/>
</dbReference>
<feature type="region of interest" description="Disordered" evidence="2">
    <location>
        <begin position="1"/>
        <end position="23"/>
    </location>
</feature>
<feature type="transmembrane region" description="Helical" evidence="3">
    <location>
        <begin position="312"/>
        <end position="332"/>
    </location>
</feature>
<feature type="transmembrane region" description="Helical" evidence="3">
    <location>
        <begin position="338"/>
        <end position="361"/>
    </location>
</feature>
<dbReference type="PROSITE" id="PS50156">
    <property type="entry name" value="SSD"/>
    <property type="match status" value="2"/>
</dbReference>
<feature type="compositionally biased region" description="Low complexity" evidence="2">
    <location>
        <begin position="1"/>
        <end position="13"/>
    </location>
</feature>
<keyword evidence="3" id="KW-0472">Membrane</keyword>
<dbReference type="Proteomes" id="UP000076420">
    <property type="component" value="Unassembled WGS sequence"/>
</dbReference>
<feature type="transmembrane region" description="Helical" evidence="3">
    <location>
        <begin position="832"/>
        <end position="855"/>
    </location>
</feature>
<dbReference type="InterPro" id="IPR000731">
    <property type="entry name" value="SSD"/>
</dbReference>
<feature type="transmembrane region" description="Helical" evidence="3">
    <location>
        <begin position="496"/>
        <end position="514"/>
    </location>
</feature>
<dbReference type="RefSeq" id="XP_013072270.2">
    <property type="nucleotide sequence ID" value="XM_013216816.2"/>
</dbReference>
<protein>
    <recommendedName>
        <fullName evidence="4">SSD domain-containing protein</fullName>
    </recommendedName>
</protein>
<evidence type="ECO:0000256" key="3">
    <source>
        <dbReference type="SAM" id="Phobius"/>
    </source>
</evidence>
<evidence type="ECO:0000313" key="6">
    <source>
        <dbReference type="Proteomes" id="UP000076420"/>
    </source>
</evidence>
<feature type="domain" description="SSD" evidence="4">
    <location>
        <begin position="726"/>
        <end position="854"/>
    </location>
</feature>
<feature type="transmembrane region" description="Helical" evidence="3">
    <location>
        <begin position="706"/>
        <end position="725"/>
    </location>
</feature>
<feature type="transmembrane region" description="Helical" evidence="3">
    <location>
        <begin position="803"/>
        <end position="826"/>
    </location>
</feature>
<dbReference type="PANTHER" id="PTHR10796">
    <property type="entry name" value="PATCHED-RELATED"/>
    <property type="match status" value="1"/>
</dbReference>
<feature type="domain" description="SSD" evidence="4">
    <location>
        <begin position="283"/>
        <end position="443"/>
    </location>
</feature>
<dbReference type="InterPro" id="IPR053958">
    <property type="entry name" value="HMGCR/SNAP/NPC1-like_SSD"/>
</dbReference>
<dbReference type="EnsemblMetazoa" id="BGLB039110-RD">
    <property type="protein sequence ID" value="BGLB039110-PD"/>
    <property type="gene ID" value="BGLB039110"/>
</dbReference>
<proteinExistence type="inferred from homology"/>
<dbReference type="InterPro" id="IPR051697">
    <property type="entry name" value="Patched_domain-protein"/>
</dbReference>
<name>A0A2C9M6G6_BIOGL</name>
<dbReference type="EnsemblMetazoa" id="BGLB039110-RA">
    <property type="protein sequence ID" value="BGLB039110-PA"/>
    <property type="gene ID" value="BGLB039110"/>
</dbReference>
<feature type="transmembrane region" description="Helical" evidence="3">
    <location>
        <begin position="286"/>
        <end position="305"/>
    </location>
</feature>
<feature type="transmembrane region" description="Helical" evidence="3">
    <location>
        <begin position="732"/>
        <end position="754"/>
    </location>
</feature>
<dbReference type="KEGG" id="bgt:106059248"/>
<keyword evidence="3" id="KW-0812">Transmembrane</keyword>
<dbReference type="Pfam" id="PF12349">
    <property type="entry name" value="Sterol-sensing"/>
    <property type="match status" value="1"/>
</dbReference>
<sequence length="907" mass="101571">MSNSLSTNTKTTNMGNKSTEEMTPEKNKRMCNACMNKISSFIIWSLETVFFKVGLFIGTYPLLTIITCSLMCGLCGIGMKTFHESQEQEKLWVPQSSRLINEKIWVDKMFPQDTRFVSFLTVQPEGNILTPEFLNALMDYYLQSFKFSFRNQSFSDLCLRVNSKCYVSSLLEIWNYDADVIRNLTETDIKLKLWSTPVRPVTGTNVQTLLGGKIKMDSNGNVVFAEATEIMWIMEKQEDTSTALDFEKAMIDMALKGIRGINKTYVYATRSFDDEGYGVINQDIKLLSMGFIIVFAFVLLSLGKFDLLRQKVYVSLVGMYCIGLAILVSYGLSTALDVIYNPILSMLPFLLLGVGVDDMFVIMETWKNLSPEEQKLDIPHKLGVTLSHAGVSVTVTSVTDIIAFGIGASTAIPALSSFCIYASIGILALFLLVATVFASSLALDERRLQSGRDACLCCYKHKQPYTFNKCSSDKSFLQIVFANYYGPFLLKLPVKVLVIIFTLAMAGLGIWRAIHLRQDFDLTNYLPSDSYAYAYDHIKKEYFDRQGMETRVYCGGLNYFRMQDVLQNMLERISNSSYIQTGSVNSWFTAFQMYLPLSGTDVTSEEVFNAQLFQFMHSLYGQRFAPFVQFNSSSLPVSVKASYFTMTHSLQIDSQHDVIAMDKLREIIDTAGLPQFHGAHLPKYMCFAYSREYMTCETNKVLLSELYRNLGLSAACVFAVTVILIANLWTSLLVFVCVLFTMVDVCGILEVWGIKIDTASSILLTLSVGLAVDYSAHIGHTFMTIGSNRNNRALMSLKAIGPAVFNGGLSTFLAFVLLANSASFGFQMFFKVFSAVVIFGLYHGLVFLPVILSLVGSSPYLQAKDVPTDRTMDCDEEATNTILVNDHAAVTKNNIELIHADFSNSRM</sequence>
<dbReference type="EnsemblMetazoa" id="BGLB039110-RB">
    <property type="protein sequence ID" value="BGLB039110-PB"/>
    <property type="gene ID" value="BGLB039110"/>
</dbReference>
<evidence type="ECO:0000313" key="5">
    <source>
        <dbReference type="EnsemblMetazoa" id="BGLB039110-PD"/>
    </source>
</evidence>
<dbReference type="PANTHER" id="PTHR10796:SF130">
    <property type="entry name" value="PATCHED DOMAIN-CONTAINING PROTEIN 3-LIKE PROTEIN"/>
    <property type="match status" value="1"/>
</dbReference>
<feature type="transmembrane region" description="Helical" evidence="3">
    <location>
        <begin position="760"/>
        <end position="782"/>
    </location>
</feature>
<keyword evidence="3" id="KW-1133">Transmembrane helix</keyword>
<feature type="transmembrane region" description="Helical" evidence="3">
    <location>
        <begin position="382"/>
        <end position="408"/>
    </location>
</feature>
<dbReference type="RefSeq" id="XP_013072271.2">
    <property type="nucleotide sequence ID" value="XM_013216817.2"/>
</dbReference>
<dbReference type="SUPFAM" id="SSF82866">
    <property type="entry name" value="Multidrug efflux transporter AcrB transmembrane domain"/>
    <property type="match status" value="2"/>
</dbReference>